<dbReference type="Proteomes" id="UP000078343">
    <property type="component" value="Unassembled WGS sequence"/>
</dbReference>
<feature type="transmembrane region" description="Helical" evidence="9">
    <location>
        <begin position="314"/>
        <end position="335"/>
    </location>
</feature>
<keyword evidence="4 9" id="KW-0812">Transmembrane</keyword>
<proteinExistence type="inferred from homology"/>
<evidence type="ECO:0000259" key="10">
    <source>
        <dbReference type="PROSITE" id="PS50850"/>
    </source>
</evidence>
<comment type="caution">
    <text evidence="11">The sequence shown here is derived from an EMBL/GenBank/DDBJ whole genome shotgun (WGS) entry which is preliminary data.</text>
</comment>
<dbReference type="EMBL" id="LVYI01000003">
    <property type="protein sequence ID" value="OAP61662.1"/>
    <property type="molecule type" value="Genomic_DNA"/>
</dbReference>
<dbReference type="PANTHER" id="PTHR48022:SF45">
    <property type="entry name" value="MAJOR FACILITATOR SUPERFAMILY (MFS) PROFILE DOMAIN-CONTAINING PROTEIN-RELATED"/>
    <property type="match status" value="1"/>
</dbReference>
<reference evidence="11 12" key="1">
    <citation type="submission" date="2016-04" db="EMBL/GenBank/DDBJ databases">
        <title>Draft genome of Fonsecaea erecta CBS 125763.</title>
        <authorList>
            <person name="Weiss V.A."/>
            <person name="Vicente V.A."/>
            <person name="Raittz R.T."/>
            <person name="Moreno L.F."/>
            <person name="De Souza E.M."/>
            <person name="Pedrosa F.O."/>
            <person name="Steffens M.B."/>
            <person name="Faoro H."/>
            <person name="Tadra-Sfeir M.Z."/>
            <person name="Najafzadeh M.J."/>
            <person name="Felipe M.S."/>
            <person name="Teixeira M."/>
            <person name="Sun J."/>
            <person name="Xi L."/>
            <person name="Gomes R."/>
            <person name="De Azevedo C.M."/>
            <person name="Salgado C.G."/>
            <person name="Da Silva M.B."/>
            <person name="Nascimento M.F."/>
            <person name="Queiroz-Telles F."/>
            <person name="Attili D.S."/>
            <person name="Gorbushina A."/>
        </authorList>
    </citation>
    <scope>NUCLEOTIDE SEQUENCE [LARGE SCALE GENOMIC DNA]</scope>
    <source>
        <strain evidence="11 12">CBS 125763</strain>
    </source>
</reference>
<keyword evidence="6 9" id="KW-0472">Membrane</keyword>
<dbReference type="RefSeq" id="XP_018695029.1">
    <property type="nucleotide sequence ID" value="XM_018835379.1"/>
</dbReference>
<dbReference type="InterPro" id="IPR005829">
    <property type="entry name" value="Sugar_transporter_CS"/>
</dbReference>
<evidence type="ECO:0000313" key="11">
    <source>
        <dbReference type="EMBL" id="OAP61662.1"/>
    </source>
</evidence>
<dbReference type="GO" id="GO:0016020">
    <property type="term" value="C:membrane"/>
    <property type="evidence" value="ECO:0007669"/>
    <property type="project" value="UniProtKB-SubCell"/>
</dbReference>
<accession>A0A178ZPU2</accession>
<dbReference type="AlphaFoldDB" id="A0A178ZPU2"/>
<feature type="region of interest" description="Disordered" evidence="8">
    <location>
        <begin position="499"/>
        <end position="531"/>
    </location>
</feature>
<feature type="transmembrane region" description="Helical" evidence="9">
    <location>
        <begin position="342"/>
        <end position="362"/>
    </location>
</feature>
<dbReference type="GO" id="GO:0005351">
    <property type="term" value="F:carbohydrate:proton symporter activity"/>
    <property type="evidence" value="ECO:0007669"/>
    <property type="project" value="TreeGrafter"/>
</dbReference>
<feature type="transmembrane region" description="Helical" evidence="9">
    <location>
        <begin position="100"/>
        <end position="118"/>
    </location>
</feature>
<keyword evidence="3 7" id="KW-0813">Transport</keyword>
<evidence type="ECO:0000256" key="2">
    <source>
        <dbReference type="ARBA" id="ARBA00010992"/>
    </source>
</evidence>
<feature type="transmembrane region" description="Helical" evidence="9">
    <location>
        <begin position="188"/>
        <end position="209"/>
    </location>
</feature>
<feature type="transmembrane region" description="Helical" evidence="9">
    <location>
        <begin position="277"/>
        <end position="302"/>
    </location>
</feature>
<evidence type="ECO:0000313" key="12">
    <source>
        <dbReference type="Proteomes" id="UP000078343"/>
    </source>
</evidence>
<feature type="transmembrane region" description="Helical" evidence="9">
    <location>
        <begin position="12"/>
        <end position="31"/>
    </location>
</feature>
<feature type="domain" description="Major facilitator superfamily (MFS) profile" evidence="10">
    <location>
        <begin position="18"/>
        <end position="463"/>
    </location>
</feature>
<evidence type="ECO:0000256" key="8">
    <source>
        <dbReference type="SAM" id="MobiDB-lite"/>
    </source>
</evidence>
<feature type="transmembrane region" description="Helical" evidence="9">
    <location>
        <begin position="409"/>
        <end position="428"/>
    </location>
</feature>
<dbReference type="Pfam" id="PF00083">
    <property type="entry name" value="Sugar_tr"/>
    <property type="match status" value="1"/>
</dbReference>
<dbReference type="PRINTS" id="PR00171">
    <property type="entry name" value="SUGRTRNSPORT"/>
</dbReference>
<evidence type="ECO:0000256" key="4">
    <source>
        <dbReference type="ARBA" id="ARBA00022692"/>
    </source>
</evidence>
<dbReference type="InterPro" id="IPR050360">
    <property type="entry name" value="MFS_Sugar_Transporters"/>
</dbReference>
<feature type="transmembrane region" description="Helical" evidence="9">
    <location>
        <begin position="156"/>
        <end position="176"/>
    </location>
</feature>
<feature type="transmembrane region" description="Helical" evidence="9">
    <location>
        <begin position="124"/>
        <end position="144"/>
    </location>
</feature>
<feature type="transmembrane region" description="Helical" evidence="9">
    <location>
        <begin position="440"/>
        <end position="459"/>
    </location>
</feature>
<dbReference type="Gene3D" id="1.20.1250.20">
    <property type="entry name" value="MFS general substrate transporter like domains"/>
    <property type="match status" value="1"/>
</dbReference>
<dbReference type="PROSITE" id="PS00216">
    <property type="entry name" value="SUGAR_TRANSPORT_1"/>
    <property type="match status" value="1"/>
</dbReference>
<evidence type="ECO:0000256" key="7">
    <source>
        <dbReference type="RuleBase" id="RU003346"/>
    </source>
</evidence>
<dbReference type="GeneID" id="30008034"/>
<dbReference type="PANTHER" id="PTHR48022">
    <property type="entry name" value="PLASTIDIC GLUCOSE TRANSPORTER 4"/>
    <property type="match status" value="1"/>
</dbReference>
<feature type="transmembrane region" description="Helical" evidence="9">
    <location>
        <begin position="374"/>
        <end position="397"/>
    </location>
</feature>
<comment type="subcellular location">
    <subcellularLocation>
        <location evidence="1">Membrane</location>
        <topology evidence="1">Multi-pass membrane protein</topology>
    </subcellularLocation>
</comment>
<dbReference type="InterPro" id="IPR005828">
    <property type="entry name" value="MFS_sugar_transport-like"/>
</dbReference>
<dbReference type="PROSITE" id="PS50850">
    <property type="entry name" value="MFS"/>
    <property type="match status" value="1"/>
</dbReference>
<dbReference type="InterPro" id="IPR020846">
    <property type="entry name" value="MFS_dom"/>
</dbReference>
<evidence type="ECO:0000256" key="3">
    <source>
        <dbReference type="ARBA" id="ARBA00022448"/>
    </source>
</evidence>
<dbReference type="OrthoDB" id="6612291at2759"/>
<evidence type="ECO:0000256" key="5">
    <source>
        <dbReference type="ARBA" id="ARBA00022989"/>
    </source>
</evidence>
<evidence type="ECO:0000256" key="1">
    <source>
        <dbReference type="ARBA" id="ARBA00004141"/>
    </source>
</evidence>
<sequence length="531" mass="57824">MTKTYLGLRGKKLQALSIWAVICPAYILFGYNNAVAGGLLDLPAWIKYFPQINTLTTEGVQQEHNSTLQGAVVALYTLGCFFGSLSCVFIGDYLGRIRTIILGATVTIIGAILQASSFSLGQLIVGRLVAGCGFGALTATAPNWQSECAGIQRRGPHVMLIGVFIGTGLSIAAWVNFGVSHVAGDVGWRFPLALPAFWALPVIIVIPFLPESPRWLLKQGKEEEARHVLSILRDVEPNSEQIDFVVQEIQASLAITGQAKFSDLLTNGRQRLFHRTVLAAVCQMFQMIGGVNAIAFYISPIFAEDLKLAPPKPAILGAAFFMVLAFSAPIGVATVDRLGRRRLMMICSTGMGVCLAVVAGALSRQDVRAVDIVAVTFIYIFNFFFAIGWLGLPFLFCTEIAPLSHRVPITAISTGSTWLWAFVVALVTPVGLTNLSNRYYIIYAVLNLGLVLPGVYFFFPETSGRSLEEVDEIFVTSKSIFDTVRVARDARTRRPLTVTDFGSEHSSNQGTVAKEAPHHVEELTRTELKEA</sequence>
<protein>
    <submittedName>
        <fullName evidence="11">Sugar transporter STL1</fullName>
    </submittedName>
</protein>
<evidence type="ECO:0000256" key="6">
    <source>
        <dbReference type="ARBA" id="ARBA00023136"/>
    </source>
</evidence>
<dbReference type="InterPro" id="IPR036259">
    <property type="entry name" value="MFS_trans_sf"/>
</dbReference>
<name>A0A178ZPU2_9EURO</name>
<organism evidence="11 12">
    <name type="scientific">Fonsecaea erecta</name>
    <dbReference type="NCBI Taxonomy" id="1367422"/>
    <lineage>
        <taxon>Eukaryota</taxon>
        <taxon>Fungi</taxon>
        <taxon>Dikarya</taxon>
        <taxon>Ascomycota</taxon>
        <taxon>Pezizomycotina</taxon>
        <taxon>Eurotiomycetes</taxon>
        <taxon>Chaetothyriomycetidae</taxon>
        <taxon>Chaetothyriales</taxon>
        <taxon>Herpotrichiellaceae</taxon>
        <taxon>Fonsecaea</taxon>
    </lineage>
</organism>
<dbReference type="NCBIfam" id="TIGR00879">
    <property type="entry name" value="SP"/>
    <property type="match status" value="1"/>
</dbReference>
<evidence type="ECO:0000256" key="9">
    <source>
        <dbReference type="SAM" id="Phobius"/>
    </source>
</evidence>
<feature type="transmembrane region" description="Helical" evidence="9">
    <location>
        <begin position="73"/>
        <end position="93"/>
    </location>
</feature>
<comment type="similarity">
    <text evidence="2 7">Belongs to the major facilitator superfamily. Sugar transporter (TC 2.A.1.1) family.</text>
</comment>
<gene>
    <name evidence="11" type="ORF">AYL99_03865</name>
</gene>
<keyword evidence="11" id="KW-0762">Sugar transport</keyword>
<dbReference type="SUPFAM" id="SSF103473">
    <property type="entry name" value="MFS general substrate transporter"/>
    <property type="match status" value="1"/>
</dbReference>
<feature type="compositionally biased region" description="Basic and acidic residues" evidence="8">
    <location>
        <begin position="515"/>
        <end position="531"/>
    </location>
</feature>
<dbReference type="InterPro" id="IPR003663">
    <property type="entry name" value="Sugar/inositol_transpt"/>
</dbReference>
<keyword evidence="5 9" id="KW-1133">Transmembrane helix</keyword>
<keyword evidence="12" id="KW-1185">Reference proteome</keyword>